<gene>
    <name evidence="5 6" type="primary">rpmC</name>
    <name evidence="6" type="ORF">COT82_00825</name>
</gene>
<accession>A0A2M6WVR5</accession>
<evidence type="ECO:0000313" key="7">
    <source>
        <dbReference type="Proteomes" id="UP000230481"/>
    </source>
</evidence>
<reference evidence="7" key="1">
    <citation type="submission" date="2017-09" db="EMBL/GenBank/DDBJ databases">
        <title>Depth-based differentiation of microbial function through sediment-hosted aquifers and enrichment of novel symbionts in the deep terrestrial subsurface.</title>
        <authorList>
            <person name="Probst A.J."/>
            <person name="Ladd B."/>
            <person name="Jarett J.K."/>
            <person name="Geller-Mcgrath D.E."/>
            <person name="Sieber C.M.K."/>
            <person name="Emerson J.B."/>
            <person name="Anantharaman K."/>
            <person name="Thomas B.C."/>
            <person name="Malmstrom R."/>
            <person name="Stieglmeier M."/>
            <person name="Klingl A."/>
            <person name="Woyke T."/>
            <person name="Ryan C.M."/>
            <person name="Banfield J.F."/>
        </authorList>
    </citation>
    <scope>NUCLEOTIDE SEQUENCE [LARGE SCALE GENOMIC DNA]</scope>
</reference>
<comment type="similarity">
    <text evidence="1 5">Belongs to the universal ribosomal protein uL29 family.</text>
</comment>
<sequence>MDLKNKTEKELIILINKNREKLRNFKFSIAGSKIRNVKEGRNIRKDIARILTEINIRQKSK</sequence>
<dbReference type="AlphaFoldDB" id="A0A2M6WVR5"/>
<dbReference type="HAMAP" id="MF_00374">
    <property type="entry name" value="Ribosomal_uL29"/>
    <property type="match status" value="1"/>
</dbReference>
<dbReference type="GO" id="GO:0005840">
    <property type="term" value="C:ribosome"/>
    <property type="evidence" value="ECO:0007669"/>
    <property type="project" value="UniProtKB-KW"/>
</dbReference>
<dbReference type="GO" id="GO:1990904">
    <property type="term" value="C:ribonucleoprotein complex"/>
    <property type="evidence" value="ECO:0007669"/>
    <property type="project" value="UniProtKB-KW"/>
</dbReference>
<name>A0A2M6WVR5_9BACT</name>
<evidence type="ECO:0000256" key="2">
    <source>
        <dbReference type="ARBA" id="ARBA00022980"/>
    </source>
</evidence>
<evidence type="ECO:0000256" key="3">
    <source>
        <dbReference type="ARBA" id="ARBA00023274"/>
    </source>
</evidence>
<dbReference type="SUPFAM" id="SSF46561">
    <property type="entry name" value="Ribosomal protein L29 (L29p)"/>
    <property type="match status" value="1"/>
</dbReference>
<organism evidence="6 7">
    <name type="scientific">Candidatus Campbellbacteria bacterium CG10_big_fil_rev_8_21_14_0_10_35_52</name>
    <dbReference type="NCBI Taxonomy" id="1974527"/>
    <lineage>
        <taxon>Bacteria</taxon>
        <taxon>Candidatus Campbelliibacteriota</taxon>
    </lineage>
</organism>
<keyword evidence="2 5" id="KW-0689">Ribosomal protein</keyword>
<evidence type="ECO:0000256" key="5">
    <source>
        <dbReference type="HAMAP-Rule" id="MF_00374"/>
    </source>
</evidence>
<protein>
    <recommendedName>
        <fullName evidence="4 5">Large ribosomal subunit protein uL29</fullName>
    </recommendedName>
</protein>
<dbReference type="Pfam" id="PF00831">
    <property type="entry name" value="Ribosomal_L29"/>
    <property type="match status" value="1"/>
</dbReference>
<keyword evidence="3 5" id="KW-0687">Ribonucleoprotein</keyword>
<dbReference type="Gene3D" id="1.10.287.310">
    <property type="match status" value="1"/>
</dbReference>
<dbReference type="NCBIfam" id="TIGR00012">
    <property type="entry name" value="L29"/>
    <property type="match status" value="1"/>
</dbReference>
<evidence type="ECO:0000256" key="4">
    <source>
        <dbReference type="ARBA" id="ARBA00035204"/>
    </source>
</evidence>
<dbReference type="Proteomes" id="UP000230481">
    <property type="component" value="Unassembled WGS sequence"/>
</dbReference>
<dbReference type="EMBL" id="PFAA01000019">
    <property type="protein sequence ID" value="PIT96872.1"/>
    <property type="molecule type" value="Genomic_DNA"/>
</dbReference>
<dbReference type="GO" id="GO:0003735">
    <property type="term" value="F:structural constituent of ribosome"/>
    <property type="evidence" value="ECO:0007669"/>
    <property type="project" value="InterPro"/>
</dbReference>
<proteinExistence type="inferred from homology"/>
<comment type="caution">
    <text evidence="6">The sequence shown here is derived from an EMBL/GenBank/DDBJ whole genome shotgun (WGS) entry which is preliminary data.</text>
</comment>
<evidence type="ECO:0000313" key="6">
    <source>
        <dbReference type="EMBL" id="PIT96872.1"/>
    </source>
</evidence>
<dbReference type="InterPro" id="IPR036049">
    <property type="entry name" value="Ribosomal_uL29_sf"/>
</dbReference>
<evidence type="ECO:0000256" key="1">
    <source>
        <dbReference type="ARBA" id="ARBA00009254"/>
    </source>
</evidence>
<dbReference type="InterPro" id="IPR001854">
    <property type="entry name" value="Ribosomal_uL29"/>
</dbReference>
<dbReference type="GO" id="GO:0006412">
    <property type="term" value="P:translation"/>
    <property type="evidence" value="ECO:0007669"/>
    <property type="project" value="UniProtKB-UniRule"/>
</dbReference>